<gene>
    <name evidence="1" type="ORF">K1I37_21100</name>
</gene>
<name>T0BV27_ALIAG</name>
<keyword evidence="2" id="KW-1185">Reference proteome</keyword>
<keyword evidence="1" id="KW-0614">Plasmid</keyword>
<reference evidence="2" key="1">
    <citation type="journal article" date="2022" name="G3 (Bethesda)">
        <title>Unveiling the complete genome sequence of Alicyclobacillus acidoterrestris DSM 3922T, a taint-producing strain.</title>
        <authorList>
            <person name="Leonardo I.C."/>
            <person name="Barreto Crespo M.T."/>
            <person name="Gaspar F.B."/>
        </authorList>
    </citation>
    <scope>NUCLEOTIDE SEQUENCE [LARGE SCALE GENOMIC DNA]</scope>
    <source>
        <strain evidence="2">DSM 3922</strain>
    </source>
</reference>
<evidence type="ECO:0000313" key="2">
    <source>
        <dbReference type="Proteomes" id="UP000829401"/>
    </source>
</evidence>
<proteinExistence type="predicted"/>
<accession>A0A9E6ZNJ4</accession>
<evidence type="ECO:0000313" key="1">
    <source>
        <dbReference type="EMBL" id="UNO51076.1"/>
    </source>
</evidence>
<dbReference type="EMBL" id="CP080468">
    <property type="protein sequence ID" value="UNO51076.1"/>
    <property type="molecule type" value="Genomic_DNA"/>
</dbReference>
<dbReference type="RefSeq" id="WP_021297291.1">
    <property type="nucleotide sequence ID" value="NZ_AURB01000150.1"/>
</dbReference>
<dbReference type="KEGG" id="aaco:K1I37_21100"/>
<organism evidence="1 2">
    <name type="scientific">Alicyclobacillus acidoterrestris (strain ATCC 49025 / DSM 3922 / CIP 106132 / NCIMB 13137 / GD3B)</name>
    <dbReference type="NCBI Taxonomy" id="1356854"/>
    <lineage>
        <taxon>Bacteria</taxon>
        <taxon>Bacillati</taxon>
        <taxon>Bacillota</taxon>
        <taxon>Bacilli</taxon>
        <taxon>Bacillales</taxon>
        <taxon>Alicyclobacillaceae</taxon>
        <taxon>Alicyclobacillus</taxon>
    </lineage>
</organism>
<dbReference type="AlphaFoldDB" id="T0BV27"/>
<accession>T0BV27</accession>
<geneLocation type="plasmid" evidence="2">
    <name>pDSM3922.1</name>
</geneLocation>
<dbReference type="InterPro" id="IPR043993">
    <property type="entry name" value="T4SS_pilin"/>
</dbReference>
<dbReference type="Proteomes" id="UP000829401">
    <property type="component" value="Plasmid pDSM3922.1"/>
</dbReference>
<dbReference type="Pfam" id="PF18895">
    <property type="entry name" value="T4SS_pilin"/>
    <property type="match status" value="1"/>
</dbReference>
<dbReference type="STRING" id="1356854.N007_11205"/>
<protein>
    <submittedName>
        <fullName evidence="1">Pilin</fullName>
    </submittedName>
</protein>
<sequence>MFQLSRIPYIRDSRRIKSLATTVFIMAAMLINLIPSNHVFAATDPSLSGFYEVTGGQALTQNGIDSAIANVARDIFGILTAIAALVGIFYFIVGGLKMMGGARKKEEGLEQIKFAFIGLAFALSAGVLTGIAALLAGDFTKGL</sequence>